<dbReference type="AlphaFoldDB" id="A0A8J2QM91"/>
<name>A0A8J2QM91_9NEOP</name>
<dbReference type="EMBL" id="CAKASE010000046">
    <property type="protein sequence ID" value="CAG9561538.1"/>
    <property type="molecule type" value="Genomic_DNA"/>
</dbReference>
<gene>
    <name evidence="1" type="ORF">DCHRY22_LOCUS3030</name>
</gene>
<evidence type="ECO:0000313" key="2">
    <source>
        <dbReference type="Proteomes" id="UP000789524"/>
    </source>
</evidence>
<proteinExistence type="predicted"/>
<organism evidence="1 2">
    <name type="scientific">Danaus chrysippus</name>
    <name type="common">African queen</name>
    <dbReference type="NCBI Taxonomy" id="151541"/>
    <lineage>
        <taxon>Eukaryota</taxon>
        <taxon>Metazoa</taxon>
        <taxon>Ecdysozoa</taxon>
        <taxon>Arthropoda</taxon>
        <taxon>Hexapoda</taxon>
        <taxon>Insecta</taxon>
        <taxon>Pterygota</taxon>
        <taxon>Neoptera</taxon>
        <taxon>Endopterygota</taxon>
        <taxon>Lepidoptera</taxon>
        <taxon>Glossata</taxon>
        <taxon>Ditrysia</taxon>
        <taxon>Papilionoidea</taxon>
        <taxon>Nymphalidae</taxon>
        <taxon>Danainae</taxon>
        <taxon>Danaini</taxon>
        <taxon>Danaina</taxon>
        <taxon>Danaus</taxon>
        <taxon>Anosia</taxon>
    </lineage>
</organism>
<sequence>MTEMNLARFLAIRNPFKTLSRKGSYSAADIGCYVSSVPGSLPVPHSLETCRLRYLKRRSAISAVKECSILVPISGRREYYHKSRDVRWSNVERHLKLDFDR</sequence>
<protein>
    <submittedName>
        <fullName evidence="1">(African queen) hypothetical protein</fullName>
    </submittedName>
</protein>
<dbReference type="Proteomes" id="UP000789524">
    <property type="component" value="Unassembled WGS sequence"/>
</dbReference>
<keyword evidence="2" id="KW-1185">Reference proteome</keyword>
<comment type="caution">
    <text evidence="1">The sequence shown here is derived from an EMBL/GenBank/DDBJ whole genome shotgun (WGS) entry which is preliminary data.</text>
</comment>
<evidence type="ECO:0000313" key="1">
    <source>
        <dbReference type="EMBL" id="CAG9561538.1"/>
    </source>
</evidence>
<accession>A0A8J2QM91</accession>
<reference evidence="1" key="1">
    <citation type="submission" date="2021-09" db="EMBL/GenBank/DDBJ databases">
        <authorList>
            <person name="Martin H S."/>
        </authorList>
    </citation>
    <scope>NUCLEOTIDE SEQUENCE</scope>
</reference>